<evidence type="ECO:0000313" key="1">
    <source>
        <dbReference type="EMBL" id="JAD19584.1"/>
    </source>
</evidence>
<proteinExistence type="predicted"/>
<reference evidence="1" key="1">
    <citation type="submission" date="2014-09" db="EMBL/GenBank/DDBJ databases">
        <authorList>
            <person name="Magalhaes I.L.F."/>
            <person name="Oliveira U."/>
            <person name="Santos F.R."/>
            <person name="Vidigal T.H.D.A."/>
            <person name="Brescovit A.D."/>
            <person name="Santos A.J."/>
        </authorList>
    </citation>
    <scope>NUCLEOTIDE SEQUENCE</scope>
    <source>
        <tissue evidence="1">Shoot tissue taken approximately 20 cm above the soil surface</tissue>
    </source>
</reference>
<accession>A0A0A8Y036</accession>
<organism evidence="1">
    <name type="scientific">Arundo donax</name>
    <name type="common">Giant reed</name>
    <name type="synonym">Donax arundinaceus</name>
    <dbReference type="NCBI Taxonomy" id="35708"/>
    <lineage>
        <taxon>Eukaryota</taxon>
        <taxon>Viridiplantae</taxon>
        <taxon>Streptophyta</taxon>
        <taxon>Embryophyta</taxon>
        <taxon>Tracheophyta</taxon>
        <taxon>Spermatophyta</taxon>
        <taxon>Magnoliopsida</taxon>
        <taxon>Liliopsida</taxon>
        <taxon>Poales</taxon>
        <taxon>Poaceae</taxon>
        <taxon>PACMAD clade</taxon>
        <taxon>Arundinoideae</taxon>
        <taxon>Arundineae</taxon>
        <taxon>Arundo</taxon>
    </lineage>
</organism>
<dbReference type="AlphaFoldDB" id="A0A0A8Y036"/>
<protein>
    <submittedName>
        <fullName evidence="1">Uncharacterized protein</fullName>
    </submittedName>
</protein>
<dbReference type="EMBL" id="GBRH01278311">
    <property type="protein sequence ID" value="JAD19584.1"/>
    <property type="molecule type" value="Transcribed_RNA"/>
</dbReference>
<reference evidence="1" key="2">
    <citation type="journal article" date="2015" name="Data Brief">
        <title>Shoot transcriptome of the giant reed, Arundo donax.</title>
        <authorList>
            <person name="Barrero R.A."/>
            <person name="Guerrero F.D."/>
            <person name="Moolhuijzen P."/>
            <person name="Goolsby J.A."/>
            <person name="Tidwell J."/>
            <person name="Bellgard S.E."/>
            <person name="Bellgard M.I."/>
        </authorList>
    </citation>
    <scope>NUCLEOTIDE SEQUENCE</scope>
    <source>
        <tissue evidence="1">Shoot tissue taken approximately 20 cm above the soil surface</tissue>
    </source>
</reference>
<name>A0A0A8Y036_ARUDO</name>
<sequence length="118" mass="13396">MRCRHRVRTTFSPMINEYSMEDAGRASCDLAIEISLEHFKFNSSLDCISNSCIFRRHGAEPARTSHTSNSAINRKQSLAKLFVVPLLALDLTIHLKIYKIIRQVLELGQSRSAIHPLT</sequence>